<dbReference type="KEGG" id="lok:Loa_00576"/>
<proteinExistence type="predicted"/>
<dbReference type="EMBL" id="CP004006">
    <property type="protein sequence ID" value="AHE66146.1"/>
    <property type="molecule type" value="Genomic_DNA"/>
</dbReference>
<dbReference type="InterPro" id="IPR016185">
    <property type="entry name" value="PreATP-grasp_dom_sf"/>
</dbReference>
<gene>
    <name evidence="2" type="ORF">Loa_00576</name>
</gene>
<dbReference type="Gene3D" id="3.40.50.20">
    <property type="match status" value="1"/>
</dbReference>
<evidence type="ECO:0000259" key="1">
    <source>
        <dbReference type="Pfam" id="PF01820"/>
    </source>
</evidence>
<sequence length="51" mass="5426">MSNLINLVLLYGGKSGEHEVSLVSAASVLANLDASRYNIIPVGIDKEGCFF</sequence>
<keyword evidence="2" id="KW-0436">Ligase</keyword>
<dbReference type="Proteomes" id="UP000018838">
    <property type="component" value="Chromosome"/>
</dbReference>
<keyword evidence="3" id="KW-1185">Reference proteome</keyword>
<dbReference type="InterPro" id="IPR011127">
    <property type="entry name" value="Dala_Dala_lig_N"/>
</dbReference>
<dbReference type="AlphaFoldDB" id="W0BBS0"/>
<dbReference type="STRING" id="1268635.Loa_00576"/>
<dbReference type="eggNOG" id="COG1181">
    <property type="taxonomic scope" value="Bacteria"/>
</dbReference>
<organism evidence="2 3">
    <name type="scientific">Legionella oakridgensis ATCC 33761 = DSM 21215</name>
    <dbReference type="NCBI Taxonomy" id="1268635"/>
    <lineage>
        <taxon>Bacteria</taxon>
        <taxon>Pseudomonadati</taxon>
        <taxon>Pseudomonadota</taxon>
        <taxon>Gammaproteobacteria</taxon>
        <taxon>Legionellales</taxon>
        <taxon>Legionellaceae</taxon>
        <taxon>Legionella</taxon>
    </lineage>
</organism>
<evidence type="ECO:0000313" key="3">
    <source>
        <dbReference type="Proteomes" id="UP000018838"/>
    </source>
</evidence>
<reference evidence="2 3" key="1">
    <citation type="journal article" date="2013" name="Int. J. Med. Microbiol.">
        <title>Legionella oakridgensis ATCC 33761 genome sequence and phenotypic characterization reveals its replication capacity in amoebae.</title>
        <authorList>
            <person name="Brzuszkiewicz E."/>
            <person name="Schulz T."/>
            <person name="Rydzewski K."/>
            <person name="Daniel R."/>
            <person name="Gillmaier N."/>
            <person name="Dittmann C."/>
            <person name="Holland G."/>
            <person name="Schunder E."/>
            <person name="Lautner M."/>
            <person name="Eisenreich W."/>
            <person name="Luck C."/>
            <person name="Heuner K."/>
        </authorList>
    </citation>
    <scope>NUCLEOTIDE SEQUENCE [LARGE SCALE GENOMIC DNA]</scope>
    <source>
        <strain>OR-10</strain>
        <strain evidence="3">ATCC 33761</strain>
    </source>
</reference>
<dbReference type="SUPFAM" id="SSF52440">
    <property type="entry name" value="PreATP-grasp domain"/>
    <property type="match status" value="1"/>
</dbReference>
<evidence type="ECO:0000313" key="2">
    <source>
        <dbReference type="EMBL" id="AHE66146.1"/>
    </source>
</evidence>
<dbReference type="PATRIC" id="fig|1268635.3.peg.565"/>
<feature type="domain" description="D-alanine--D-alanine ligase N-terminal" evidence="1">
    <location>
        <begin position="7"/>
        <end position="50"/>
    </location>
</feature>
<accession>W0BBS0</accession>
<dbReference type="GO" id="GO:0016874">
    <property type="term" value="F:ligase activity"/>
    <property type="evidence" value="ECO:0007669"/>
    <property type="project" value="UniProtKB-KW"/>
</dbReference>
<protein>
    <submittedName>
        <fullName evidence="2">D-alanine-D-alanine ligase-related ATP-grasp enzyme</fullName>
    </submittedName>
</protein>
<dbReference type="HOGENOM" id="CLU_3119447_0_0_6"/>
<dbReference type="Pfam" id="PF01820">
    <property type="entry name" value="Dala_Dala_lig_N"/>
    <property type="match status" value="1"/>
</dbReference>
<name>W0BBS0_9GAMM</name>